<feature type="region of interest" description="Disordered" evidence="2">
    <location>
        <begin position="511"/>
        <end position="533"/>
    </location>
</feature>
<dbReference type="OMA" id="MQQASQW"/>
<evidence type="ECO:0000313" key="3">
    <source>
        <dbReference type="EMBL" id="KDR14287.1"/>
    </source>
</evidence>
<dbReference type="AlphaFoldDB" id="A0A067R4Y8"/>
<dbReference type="GO" id="GO:0005737">
    <property type="term" value="C:cytoplasm"/>
    <property type="evidence" value="ECO:0007669"/>
    <property type="project" value="TreeGrafter"/>
</dbReference>
<dbReference type="InParanoid" id="A0A067R4Y8"/>
<reference evidence="3 4" key="1">
    <citation type="journal article" date="2014" name="Nat. Commun.">
        <title>Molecular traces of alternative social organization in a termite genome.</title>
        <authorList>
            <person name="Terrapon N."/>
            <person name="Li C."/>
            <person name="Robertson H.M."/>
            <person name="Ji L."/>
            <person name="Meng X."/>
            <person name="Booth W."/>
            <person name="Chen Z."/>
            <person name="Childers C.P."/>
            <person name="Glastad K.M."/>
            <person name="Gokhale K."/>
            <person name="Gowin J."/>
            <person name="Gronenberg W."/>
            <person name="Hermansen R.A."/>
            <person name="Hu H."/>
            <person name="Hunt B.G."/>
            <person name="Huylmans A.K."/>
            <person name="Khalil S.M."/>
            <person name="Mitchell R.D."/>
            <person name="Munoz-Torres M.C."/>
            <person name="Mustard J.A."/>
            <person name="Pan H."/>
            <person name="Reese J.T."/>
            <person name="Scharf M.E."/>
            <person name="Sun F."/>
            <person name="Vogel H."/>
            <person name="Xiao J."/>
            <person name="Yang W."/>
            <person name="Yang Z."/>
            <person name="Yang Z."/>
            <person name="Zhou J."/>
            <person name="Zhu J."/>
            <person name="Brent C.S."/>
            <person name="Elsik C.G."/>
            <person name="Goodisman M.A."/>
            <person name="Liberles D.A."/>
            <person name="Roe R.M."/>
            <person name="Vargo E.L."/>
            <person name="Vilcinskas A."/>
            <person name="Wang J."/>
            <person name="Bornberg-Bauer E."/>
            <person name="Korb J."/>
            <person name="Zhang G."/>
            <person name="Liebig J."/>
        </authorList>
    </citation>
    <scope>NUCLEOTIDE SEQUENCE [LARGE SCALE GENOMIC DNA]</scope>
    <source>
        <tissue evidence="3">Whole organism</tissue>
    </source>
</reference>
<feature type="coiled-coil region" evidence="1">
    <location>
        <begin position="75"/>
        <end position="123"/>
    </location>
</feature>
<keyword evidence="4" id="KW-1185">Reference proteome</keyword>
<sequence>MNENNNDEAPVIAPGTDIKINNALGSISHIPLPQWKAAVETRPPNDEPKWKSKYEETEKKRKSLLTQTQKNHREFADLERRYQHLHNDHNSVKKQLADKDARLVQLQTVSEKVYREYEALKNKHDVQARVMQDAMKSASQWYMQNRELKRKSSLLAQKCLKEGNVSVMDVADEADTATSADGELDNLMKTIKELTDEVGQLQAELNGTRLQEFEAQEHATSLESELEAERTRRTTAEAELHELRTMKDNLGHVSRLVKNEMTALRELCQHEKEEAQRVKFEADKVQKEHNILKHQSVILLTDVVGDEKLMLLVQEVEVLKRSLEDERQKHARELQELQEKLEEQESEAQLELMEEKLRLAESELQCALQRAEQAEKRSSRLVSKVNQLQDELQAKACPPPPLPPPLPPCPPPPPVSCPRTFAVSLRQGICTSATDVGSSVETGNPVLEMANMLGISRKPSAAAALPGGAIDDIINQIKGGKFTLKATEKQKEEKKEEPPAAVQEMLNILGTLKRRRRNSPQKSRWPAPADVTL</sequence>
<feature type="coiled-coil region" evidence="1">
    <location>
        <begin position="177"/>
        <end position="391"/>
    </location>
</feature>
<proteinExistence type="predicted"/>
<dbReference type="PANTHER" id="PTHR46606:SF5">
    <property type="entry name" value="SHOOTIN-1"/>
    <property type="match status" value="1"/>
</dbReference>
<evidence type="ECO:0000256" key="2">
    <source>
        <dbReference type="SAM" id="MobiDB-lite"/>
    </source>
</evidence>
<dbReference type="eggNOG" id="ENOG502QVVT">
    <property type="taxonomic scope" value="Eukaryota"/>
</dbReference>
<name>A0A067R4Y8_ZOONE</name>
<dbReference type="InterPro" id="IPR024849">
    <property type="entry name" value="Shootin-1"/>
</dbReference>
<evidence type="ECO:0000256" key="1">
    <source>
        <dbReference type="SAM" id="Coils"/>
    </source>
</evidence>
<protein>
    <submittedName>
        <fullName evidence="3">Shootin-1</fullName>
    </submittedName>
</protein>
<dbReference type="GO" id="GO:0048812">
    <property type="term" value="P:neuron projection morphogenesis"/>
    <property type="evidence" value="ECO:0007669"/>
    <property type="project" value="TreeGrafter"/>
</dbReference>
<dbReference type="GO" id="GO:0044295">
    <property type="term" value="C:axonal growth cone"/>
    <property type="evidence" value="ECO:0007669"/>
    <property type="project" value="TreeGrafter"/>
</dbReference>
<dbReference type="Proteomes" id="UP000027135">
    <property type="component" value="Unassembled WGS sequence"/>
</dbReference>
<gene>
    <name evidence="3" type="ORF">L798_11878</name>
</gene>
<keyword evidence="1" id="KW-0175">Coiled coil</keyword>
<dbReference type="EMBL" id="KK852889">
    <property type="protein sequence ID" value="KDR14287.1"/>
    <property type="molecule type" value="Genomic_DNA"/>
</dbReference>
<evidence type="ECO:0000313" key="4">
    <source>
        <dbReference type="Proteomes" id="UP000027135"/>
    </source>
</evidence>
<organism evidence="3 4">
    <name type="scientific">Zootermopsis nevadensis</name>
    <name type="common">Dampwood termite</name>
    <dbReference type="NCBI Taxonomy" id="136037"/>
    <lineage>
        <taxon>Eukaryota</taxon>
        <taxon>Metazoa</taxon>
        <taxon>Ecdysozoa</taxon>
        <taxon>Arthropoda</taxon>
        <taxon>Hexapoda</taxon>
        <taxon>Insecta</taxon>
        <taxon>Pterygota</taxon>
        <taxon>Neoptera</taxon>
        <taxon>Polyneoptera</taxon>
        <taxon>Dictyoptera</taxon>
        <taxon>Blattodea</taxon>
        <taxon>Blattoidea</taxon>
        <taxon>Termitoidae</taxon>
        <taxon>Termopsidae</taxon>
        <taxon>Zootermopsis</taxon>
    </lineage>
</organism>
<dbReference type="OrthoDB" id="6429491at2759"/>
<accession>A0A067R4Y8</accession>
<dbReference type="PANTHER" id="PTHR46606">
    <property type="entry name" value="SHOOTIN-1"/>
    <property type="match status" value="1"/>
</dbReference>
<dbReference type="GO" id="GO:0031252">
    <property type="term" value="C:cell leading edge"/>
    <property type="evidence" value="ECO:0007669"/>
    <property type="project" value="TreeGrafter"/>
</dbReference>
<dbReference type="GO" id="GO:2001224">
    <property type="term" value="P:positive regulation of neuron migration"/>
    <property type="evidence" value="ECO:0007669"/>
    <property type="project" value="TreeGrafter"/>
</dbReference>
<feature type="region of interest" description="Disordered" evidence="2">
    <location>
        <begin position="39"/>
        <end position="68"/>
    </location>
</feature>
<feature type="compositionally biased region" description="Basic and acidic residues" evidence="2">
    <location>
        <begin position="43"/>
        <end position="59"/>
    </location>
</feature>
<dbReference type="STRING" id="136037.A0A067R4Y8"/>